<protein>
    <submittedName>
        <fullName evidence="1">Uncharacterized protein</fullName>
    </submittedName>
</protein>
<dbReference type="AlphaFoldDB" id="A0A0F9SX23"/>
<proteinExistence type="predicted"/>
<name>A0A0F9SX23_9ZZZZ</name>
<reference evidence="1" key="1">
    <citation type="journal article" date="2015" name="Nature">
        <title>Complex archaea that bridge the gap between prokaryotes and eukaryotes.</title>
        <authorList>
            <person name="Spang A."/>
            <person name="Saw J.H."/>
            <person name="Jorgensen S.L."/>
            <person name="Zaremba-Niedzwiedzka K."/>
            <person name="Martijn J."/>
            <person name="Lind A.E."/>
            <person name="van Eijk R."/>
            <person name="Schleper C."/>
            <person name="Guy L."/>
            <person name="Ettema T.J."/>
        </authorList>
    </citation>
    <scope>NUCLEOTIDE SEQUENCE</scope>
</reference>
<sequence length="203" mass="22399">MAVIVKADIITDVNENLQLGLAAGSTDLDRAIIKTLTDMSNRGLLVGTDATQTLVDGSTTLAYPTGFRKGGVINITLIDGSGVEKTPLIKLRGGHQEYRELRHNDNTSGVTEEYSEFNKQFFLWRPANQAYTTLIEYRKNHAKDADSIEFETEFESLMFAGTTFWKAIATKRTSSIAIWSPMYDREMSAAVANRNIQPGIVGG</sequence>
<comment type="caution">
    <text evidence="1">The sequence shown here is derived from an EMBL/GenBank/DDBJ whole genome shotgun (WGS) entry which is preliminary data.</text>
</comment>
<accession>A0A0F9SX23</accession>
<gene>
    <name evidence="1" type="ORF">LCGC14_0400400</name>
</gene>
<dbReference type="EMBL" id="LAZR01000343">
    <property type="protein sequence ID" value="KKN73465.1"/>
    <property type="molecule type" value="Genomic_DNA"/>
</dbReference>
<organism evidence="1">
    <name type="scientific">marine sediment metagenome</name>
    <dbReference type="NCBI Taxonomy" id="412755"/>
    <lineage>
        <taxon>unclassified sequences</taxon>
        <taxon>metagenomes</taxon>
        <taxon>ecological metagenomes</taxon>
    </lineage>
</organism>
<evidence type="ECO:0000313" key="1">
    <source>
        <dbReference type="EMBL" id="KKN73465.1"/>
    </source>
</evidence>